<dbReference type="AlphaFoldDB" id="A0A1F5B5D7"/>
<evidence type="ECO:0000256" key="4">
    <source>
        <dbReference type="ARBA" id="ARBA00035256"/>
    </source>
</evidence>
<reference evidence="6 7" key="1">
    <citation type="journal article" date="2016" name="Nat. Commun.">
        <title>Thousands of microbial genomes shed light on interconnected biogeochemical processes in an aquifer system.</title>
        <authorList>
            <person name="Anantharaman K."/>
            <person name="Brown C.T."/>
            <person name="Hug L.A."/>
            <person name="Sharon I."/>
            <person name="Castelle C.J."/>
            <person name="Probst A.J."/>
            <person name="Thomas B.C."/>
            <person name="Singh A."/>
            <person name="Wilkins M.J."/>
            <person name="Karaoz U."/>
            <person name="Brodie E.L."/>
            <person name="Williams K.H."/>
            <person name="Hubbard S.S."/>
            <person name="Banfield J.F."/>
        </authorList>
    </citation>
    <scope>NUCLEOTIDE SEQUENCE [LARGE SCALE GENOMIC DNA]</scope>
</reference>
<gene>
    <name evidence="5" type="primary">rpsB</name>
    <name evidence="6" type="ORF">A2819_02125</name>
</gene>
<evidence type="ECO:0000256" key="5">
    <source>
        <dbReference type="HAMAP-Rule" id="MF_00291"/>
    </source>
</evidence>
<evidence type="ECO:0000313" key="6">
    <source>
        <dbReference type="EMBL" id="OGD25815.1"/>
    </source>
</evidence>
<dbReference type="PANTHER" id="PTHR12534:SF0">
    <property type="entry name" value="SMALL RIBOSOMAL SUBUNIT PROTEIN US2M"/>
    <property type="match status" value="1"/>
</dbReference>
<evidence type="ECO:0000256" key="1">
    <source>
        <dbReference type="ARBA" id="ARBA00006242"/>
    </source>
</evidence>
<evidence type="ECO:0000256" key="3">
    <source>
        <dbReference type="ARBA" id="ARBA00023274"/>
    </source>
</evidence>
<dbReference type="GO" id="GO:0003735">
    <property type="term" value="F:structural constituent of ribosome"/>
    <property type="evidence" value="ECO:0007669"/>
    <property type="project" value="InterPro"/>
</dbReference>
<dbReference type="GO" id="GO:0006412">
    <property type="term" value="P:translation"/>
    <property type="evidence" value="ECO:0007669"/>
    <property type="project" value="UniProtKB-UniRule"/>
</dbReference>
<dbReference type="PRINTS" id="PR00395">
    <property type="entry name" value="RIBOSOMALS2"/>
</dbReference>
<dbReference type="InterPro" id="IPR005706">
    <property type="entry name" value="Ribosomal_uS2_bac/mit/plastid"/>
</dbReference>
<dbReference type="InterPro" id="IPR023591">
    <property type="entry name" value="Ribosomal_uS2_flav_dom_sf"/>
</dbReference>
<comment type="similarity">
    <text evidence="1 5">Belongs to the universal ribosomal protein uS2 family.</text>
</comment>
<dbReference type="HAMAP" id="MF_00291_B">
    <property type="entry name" value="Ribosomal_uS2_B"/>
    <property type="match status" value="1"/>
</dbReference>
<evidence type="ECO:0000313" key="7">
    <source>
        <dbReference type="Proteomes" id="UP000176431"/>
    </source>
</evidence>
<dbReference type="SUPFAM" id="SSF52313">
    <property type="entry name" value="Ribosomal protein S2"/>
    <property type="match status" value="1"/>
</dbReference>
<dbReference type="GO" id="GO:0022627">
    <property type="term" value="C:cytosolic small ribosomal subunit"/>
    <property type="evidence" value="ECO:0007669"/>
    <property type="project" value="TreeGrafter"/>
</dbReference>
<proteinExistence type="inferred from homology"/>
<name>A0A1F5B5D7_9BACT</name>
<dbReference type="PANTHER" id="PTHR12534">
    <property type="entry name" value="30S RIBOSOMAL PROTEIN S2 PROKARYOTIC AND ORGANELLAR"/>
    <property type="match status" value="1"/>
</dbReference>
<dbReference type="EMBL" id="MEYK01000001">
    <property type="protein sequence ID" value="OGD25815.1"/>
    <property type="molecule type" value="Genomic_DNA"/>
</dbReference>
<evidence type="ECO:0000256" key="2">
    <source>
        <dbReference type="ARBA" id="ARBA00022980"/>
    </source>
</evidence>
<dbReference type="CDD" id="cd01425">
    <property type="entry name" value="RPS2"/>
    <property type="match status" value="1"/>
</dbReference>
<comment type="caution">
    <text evidence="6">The sequence shown here is derived from an EMBL/GenBank/DDBJ whole genome shotgun (WGS) entry which is preliminary data.</text>
</comment>
<keyword evidence="2 5" id="KW-0689">Ribosomal protein</keyword>
<accession>A0A1F5B5D7</accession>
<dbReference type="Pfam" id="PF00318">
    <property type="entry name" value="Ribosomal_S2"/>
    <property type="match status" value="1"/>
</dbReference>
<keyword evidence="3 5" id="KW-0687">Ribonucleoprotein</keyword>
<protein>
    <recommendedName>
        <fullName evidence="4 5">Small ribosomal subunit protein uS2</fullName>
    </recommendedName>
</protein>
<dbReference type="Gene3D" id="3.40.50.10490">
    <property type="entry name" value="Glucose-6-phosphate isomerase like protein, domain 1"/>
    <property type="match status" value="1"/>
</dbReference>
<organism evidence="6 7">
    <name type="scientific">Candidatus Azambacteria bacterium RIFCSPHIGHO2_01_FULL_40_24</name>
    <dbReference type="NCBI Taxonomy" id="1797301"/>
    <lineage>
        <taxon>Bacteria</taxon>
        <taxon>Candidatus Azamiibacteriota</taxon>
    </lineage>
</organism>
<dbReference type="Gene3D" id="1.10.287.610">
    <property type="entry name" value="Helix hairpin bin"/>
    <property type="match status" value="1"/>
</dbReference>
<dbReference type="Proteomes" id="UP000176431">
    <property type="component" value="Unassembled WGS sequence"/>
</dbReference>
<dbReference type="InterPro" id="IPR001865">
    <property type="entry name" value="Ribosomal_uS2"/>
</dbReference>
<dbReference type="NCBIfam" id="TIGR01011">
    <property type="entry name" value="rpsB_bact"/>
    <property type="match status" value="1"/>
</dbReference>
<sequence>MAKDISAQGGPASGWKLNIEEMEAAGVVFGHKASKLHPKMKQYVSGVRNKTHLFDLEKTSKEFTKSLDFISKMVAEGKSVVFIGTKIQMRAIVQKTAEECGFPYITERWLGGTFTNFETIQKRVSYFKDLEKKKESGELIKYTKKERLLFDRELAILKTKFEGIRNMSKLPDAVVIFGLDKDFTCAREAKRKGIKIVAIVDTNVDPDMADYLIPANDDAIMSARYILEKIKEVVLNSKSAVK</sequence>